<accession>A0AAN6N1D8</accession>
<feature type="domain" description="Heme haloperoxidase family profile" evidence="9">
    <location>
        <begin position="20"/>
        <end position="215"/>
    </location>
</feature>
<dbReference type="GO" id="GO:0046872">
    <property type="term" value="F:metal ion binding"/>
    <property type="evidence" value="ECO:0007669"/>
    <property type="project" value="UniProtKB-KW"/>
</dbReference>
<evidence type="ECO:0000256" key="3">
    <source>
        <dbReference type="ARBA" id="ARBA00022617"/>
    </source>
</evidence>
<evidence type="ECO:0000256" key="2">
    <source>
        <dbReference type="ARBA" id="ARBA00022559"/>
    </source>
</evidence>
<keyword evidence="4" id="KW-0479">Metal-binding</keyword>
<dbReference type="PROSITE" id="PS51405">
    <property type="entry name" value="HEME_HALOPEROXIDASE"/>
    <property type="match status" value="1"/>
</dbReference>
<evidence type="ECO:0000259" key="9">
    <source>
        <dbReference type="PROSITE" id="PS51405"/>
    </source>
</evidence>
<dbReference type="GO" id="GO:0004601">
    <property type="term" value="F:peroxidase activity"/>
    <property type="evidence" value="ECO:0007669"/>
    <property type="project" value="UniProtKB-KW"/>
</dbReference>
<dbReference type="PANTHER" id="PTHR33577:SF7">
    <property type="entry name" value="HEME HALOPEROXIDASE FAMILY PROFILE DOMAIN-CONTAINING PROTEIN"/>
    <property type="match status" value="1"/>
</dbReference>
<comment type="cofactor">
    <cofactor evidence="1">
        <name>heme b</name>
        <dbReference type="ChEBI" id="CHEBI:60344"/>
    </cofactor>
</comment>
<evidence type="ECO:0000256" key="7">
    <source>
        <dbReference type="ARBA" id="ARBA00025795"/>
    </source>
</evidence>
<evidence type="ECO:0000256" key="4">
    <source>
        <dbReference type="ARBA" id="ARBA00022723"/>
    </source>
</evidence>
<feature type="signal peptide" evidence="8">
    <location>
        <begin position="1"/>
        <end position="16"/>
    </location>
</feature>
<dbReference type="AlphaFoldDB" id="A0AAN6N1D8"/>
<dbReference type="SUPFAM" id="SSF47571">
    <property type="entry name" value="Cloroperoxidase"/>
    <property type="match status" value="1"/>
</dbReference>
<dbReference type="InterPro" id="IPR000028">
    <property type="entry name" value="Chloroperoxidase"/>
</dbReference>
<keyword evidence="3" id="KW-0349">Heme</keyword>
<evidence type="ECO:0000256" key="6">
    <source>
        <dbReference type="ARBA" id="ARBA00023004"/>
    </source>
</evidence>
<reference evidence="11" key="1">
    <citation type="journal article" date="2023" name="Mol. Phylogenet. Evol.">
        <title>Genome-scale phylogeny and comparative genomics of the fungal order Sordariales.</title>
        <authorList>
            <person name="Hensen N."/>
            <person name="Bonometti L."/>
            <person name="Westerberg I."/>
            <person name="Brannstrom I.O."/>
            <person name="Guillou S."/>
            <person name="Cros-Aarteil S."/>
            <person name="Calhoun S."/>
            <person name="Haridas S."/>
            <person name="Kuo A."/>
            <person name="Mondo S."/>
            <person name="Pangilinan J."/>
            <person name="Riley R."/>
            <person name="LaButti K."/>
            <person name="Andreopoulos B."/>
            <person name="Lipzen A."/>
            <person name="Chen C."/>
            <person name="Yan M."/>
            <person name="Daum C."/>
            <person name="Ng V."/>
            <person name="Clum A."/>
            <person name="Steindorff A."/>
            <person name="Ohm R.A."/>
            <person name="Martin F."/>
            <person name="Silar P."/>
            <person name="Natvig D.O."/>
            <person name="Lalanne C."/>
            <person name="Gautier V."/>
            <person name="Ament-Velasquez S.L."/>
            <person name="Kruys A."/>
            <person name="Hutchinson M.I."/>
            <person name="Powell A.J."/>
            <person name="Barry K."/>
            <person name="Miller A.N."/>
            <person name="Grigoriev I.V."/>
            <person name="Debuchy R."/>
            <person name="Gladieux P."/>
            <person name="Hiltunen Thoren M."/>
            <person name="Johannesson H."/>
        </authorList>
    </citation>
    <scope>NUCLEOTIDE SEQUENCE [LARGE SCALE GENOMIC DNA]</scope>
    <source>
        <strain evidence="11">CBS 340.73</strain>
    </source>
</reference>
<dbReference type="Proteomes" id="UP001303473">
    <property type="component" value="Unassembled WGS sequence"/>
</dbReference>
<keyword evidence="2" id="KW-0575">Peroxidase</keyword>
<dbReference type="EMBL" id="MU853855">
    <property type="protein sequence ID" value="KAK3937390.1"/>
    <property type="molecule type" value="Genomic_DNA"/>
</dbReference>
<name>A0AAN6N1D8_9PEZI</name>
<keyword evidence="6" id="KW-0408">Iron</keyword>
<keyword evidence="8" id="KW-0732">Signal</keyword>
<feature type="chain" id="PRO_5042875730" evidence="8">
    <location>
        <begin position="17"/>
        <end position="215"/>
    </location>
</feature>
<keyword evidence="5" id="KW-0560">Oxidoreductase</keyword>
<protein>
    <submittedName>
        <fullName evidence="10">Chloroperoxidase</fullName>
    </submittedName>
</protein>
<gene>
    <name evidence="10" type="ORF">QBC46DRAFT_10616</name>
</gene>
<dbReference type="Gene3D" id="1.10.489.10">
    <property type="entry name" value="Chloroperoxidase-like"/>
    <property type="match status" value="1"/>
</dbReference>
<organism evidence="10 11">
    <name type="scientific">Diplogelasinospora grovesii</name>
    <dbReference type="NCBI Taxonomy" id="303347"/>
    <lineage>
        <taxon>Eukaryota</taxon>
        <taxon>Fungi</taxon>
        <taxon>Dikarya</taxon>
        <taxon>Ascomycota</taxon>
        <taxon>Pezizomycotina</taxon>
        <taxon>Sordariomycetes</taxon>
        <taxon>Sordariomycetidae</taxon>
        <taxon>Sordariales</taxon>
        <taxon>Diplogelasinosporaceae</taxon>
        <taxon>Diplogelasinospora</taxon>
    </lineage>
</organism>
<dbReference type="PANTHER" id="PTHR33577">
    <property type="entry name" value="STERIGMATOCYSTIN BIOSYNTHESIS PEROXIDASE STCC-RELATED"/>
    <property type="match status" value="1"/>
</dbReference>
<comment type="similarity">
    <text evidence="7">Belongs to the chloroperoxidase family.</text>
</comment>
<proteinExistence type="inferred from homology"/>
<keyword evidence="11" id="KW-1185">Reference proteome</keyword>
<evidence type="ECO:0000313" key="11">
    <source>
        <dbReference type="Proteomes" id="UP001303473"/>
    </source>
</evidence>
<dbReference type="Pfam" id="PF01328">
    <property type="entry name" value="Peroxidase_2"/>
    <property type="match status" value="1"/>
</dbReference>
<evidence type="ECO:0000256" key="8">
    <source>
        <dbReference type="SAM" id="SignalP"/>
    </source>
</evidence>
<evidence type="ECO:0000256" key="5">
    <source>
        <dbReference type="ARBA" id="ARBA00023002"/>
    </source>
</evidence>
<evidence type="ECO:0000256" key="1">
    <source>
        <dbReference type="ARBA" id="ARBA00001970"/>
    </source>
</evidence>
<evidence type="ECO:0000313" key="10">
    <source>
        <dbReference type="EMBL" id="KAK3937390.1"/>
    </source>
</evidence>
<sequence>MKFALPASLAVGLAAAQNGSVDTWAPGGPDDYRGPCPMLNTLANHGFLPHDGKNLTQEVITTGLGNGLNFDASLTVVMFNAALIANPEPNATYFDLQMLNVHNVLEHDASLSRSDAYFGNNHVFNQTVFDTTKTYFTDELLTPDMLVNAKVFRQVQSRAYNPNYTFTSVTQEFSLGEVIAPAVAFGNITSGVVNRTLLEYFFGVQSPPALSCHVI</sequence>
<comment type="caution">
    <text evidence="10">The sequence shown here is derived from an EMBL/GenBank/DDBJ whole genome shotgun (WGS) entry which is preliminary data.</text>
</comment>
<dbReference type="InterPro" id="IPR036851">
    <property type="entry name" value="Chloroperoxidase-like_sf"/>
</dbReference>